<dbReference type="SUPFAM" id="SSF56349">
    <property type="entry name" value="DNA breaking-rejoining enzymes"/>
    <property type="match status" value="1"/>
</dbReference>
<dbReference type="InterPro" id="IPR011010">
    <property type="entry name" value="DNA_brk_join_enz"/>
</dbReference>
<proteinExistence type="predicted"/>
<feature type="domain" description="Tyr recombinase" evidence="2">
    <location>
        <begin position="40"/>
        <end position="132"/>
    </location>
</feature>
<dbReference type="eggNOG" id="COG0582">
    <property type="taxonomic scope" value="Bacteria"/>
</dbReference>
<dbReference type="GO" id="GO:0015074">
    <property type="term" value="P:DNA integration"/>
    <property type="evidence" value="ECO:0007669"/>
    <property type="project" value="InterPro"/>
</dbReference>
<dbReference type="InterPro" id="IPR013762">
    <property type="entry name" value="Integrase-like_cat_sf"/>
</dbReference>
<evidence type="ECO:0000256" key="1">
    <source>
        <dbReference type="ARBA" id="ARBA00023172"/>
    </source>
</evidence>
<sequence>MVTQLVRLARKEHLSYDEFGYICQQARKKLKLKKPKREQRLPQLLTSEELGRFFQAVREGGRVEHEIILKLLFFTAVRVGELVKIEVNDVDLAACKIFVDQGKGSKDRYILFPQTFSLVLRAHLAAHPNFGC</sequence>
<dbReference type="GO" id="GO:0003677">
    <property type="term" value="F:DNA binding"/>
    <property type="evidence" value="ECO:0007669"/>
    <property type="project" value="InterPro"/>
</dbReference>
<dbReference type="Proteomes" id="UP000186607">
    <property type="component" value="Unassembled WGS sequence"/>
</dbReference>
<dbReference type="Gene3D" id="1.10.443.10">
    <property type="entry name" value="Intergrase catalytic core"/>
    <property type="match status" value="1"/>
</dbReference>
<evidence type="ECO:0000313" key="4">
    <source>
        <dbReference type="Proteomes" id="UP000186607"/>
    </source>
</evidence>
<gene>
    <name evidence="3" type="ORF">BOO71_0013732</name>
</gene>
<comment type="caution">
    <text evidence="3">The sequence shown here is derived from an EMBL/GenBank/DDBJ whole genome shotgun (WGS) entry which is preliminary data.</text>
</comment>
<protein>
    <submittedName>
        <fullName evidence="3">Integrase</fullName>
    </submittedName>
</protein>
<accession>A0A1U7NSC7</accession>
<dbReference type="PROSITE" id="PS51898">
    <property type="entry name" value="TYR_RECOMBINASE"/>
    <property type="match status" value="1"/>
</dbReference>
<dbReference type="Pfam" id="PF00589">
    <property type="entry name" value="Phage_integrase"/>
    <property type="match status" value="1"/>
</dbReference>
<dbReference type="GO" id="GO:0006310">
    <property type="term" value="P:DNA recombination"/>
    <property type="evidence" value="ECO:0007669"/>
    <property type="project" value="UniProtKB-KW"/>
</dbReference>
<keyword evidence="4" id="KW-1185">Reference proteome</keyword>
<dbReference type="AlphaFoldDB" id="A0A1U7NSC7"/>
<name>A0A1U7NSC7_9DEIO</name>
<evidence type="ECO:0000313" key="3">
    <source>
        <dbReference type="EMBL" id="OLV15811.1"/>
    </source>
</evidence>
<organism evidence="3 4">
    <name type="scientific">Deinococcus marmoris</name>
    <dbReference type="NCBI Taxonomy" id="249408"/>
    <lineage>
        <taxon>Bacteria</taxon>
        <taxon>Thermotogati</taxon>
        <taxon>Deinococcota</taxon>
        <taxon>Deinococci</taxon>
        <taxon>Deinococcales</taxon>
        <taxon>Deinococcaceae</taxon>
        <taxon>Deinococcus</taxon>
    </lineage>
</organism>
<evidence type="ECO:0000259" key="2">
    <source>
        <dbReference type="PROSITE" id="PS51898"/>
    </source>
</evidence>
<dbReference type="InterPro" id="IPR002104">
    <property type="entry name" value="Integrase_catalytic"/>
</dbReference>
<reference evidence="3 4" key="1">
    <citation type="submission" date="2017-01" db="EMBL/GenBank/DDBJ databases">
        <title>Genome Analysis of Deinococcus marmoris KOPRI26562.</title>
        <authorList>
            <person name="Kim J.H."/>
            <person name="Oh H.-M."/>
        </authorList>
    </citation>
    <scope>NUCLEOTIDE SEQUENCE [LARGE SCALE GENOMIC DNA]</scope>
    <source>
        <strain evidence="3 4">KOPRI26562</strain>
    </source>
</reference>
<keyword evidence="1" id="KW-0233">DNA recombination</keyword>
<dbReference type="STRING" id="249408.BOO71_0013732"/>
<dbReference type="EMBL" id="MSTI01000161">
    <property type="protein sequence ID" value="OLV15811.1"/>
    <property type="molecule type" value="Genomic_DNA"/>
</dbReference>